<dbReference type="Gene3D" id="3.40.309.10">
    <property type="entry name" value="Aldehyde Dehydrogenase, Chain A, domain 2"/>
    <property type="match status" value="1"/>
</dbReference>
<dbReference type="PROSITE" id="PS00687">
    <property type="entry name" value="ALDEHYDE_DEHYDR_GLU"/>
    <property type="match status" value="1"/>
</dbReference>
<dbReference type="InterPro" id="IPR029510">
    <property type="entry name" value="Ald_DH_CS_GLU"/>
</dbReference>
<dbReference type="EMBL" id="LT635761">
    <property type="protein sequence ID" value="SGZ57392.1"/>
    <property type="molecule type" value="Genomic_DNA"/>
</dbReference>
<proteinExistence type="inferred from homology"/>
<dbReference type="STRING" id="45354.A0A1L0DNF1"/>
<evidence type="ECO:0000256" key="3">
    <source>
        <dbReference type="RuleBase" id="RU003345"/>
    </source>
</evidence>
<dbReference type="Pfam" id="PF00171">
    <property type="entry name" value="Aldedh"/>
    <property type="match status" value="1"/>
</dbReference>
<dbReference type="Gene3D" id="3.40.605.10">
    <property type="entry name" value="Aldehyde Dehydrogenase, Chain A, domain 1"/>
    <property type="match status" value="1"/>
</dbReference>
<accession>A0A1L0DNF1</accession>
<evidence type="ECO:0000259" key="4">
    <source>
        <dbReference type="Pfam" id="PF00171"/>
    </source>
</evidence>
<evidence type="ECO:0000313" key="6">
    <source>
        <dbReference type="Proteomes" id="UP000182334"/>
    </source>
</evidence>
<protein>
    <submittedName>
        <fullName evidence="5">CIC11C00000001127</fullName>
    </submittedName>
</protein>
<sequence>MLFRRHLTSVPATIPSLLNGKHVLSSTKIPVYSHNSDLIHHYLPIPSLDVLNEVCSDSYNGFLQWSSRPFSERADILNSAADSISRDRDTFIDAHLEIGGSPMFASVCADNAVQDIREYSRSISLPDGLVVKSSTADLAMALKTPMGPVLSIAPWNAPTILWSRAIVAPLAAGCSVIIKSSDKAPKLPFLYTEHLLKAGVDVQALQLLNVNPQDHAKVTESLLANDLVRKVNFTGSTAVGTKIAQTAAKYLKPSLLELGGKNVSIVCYDADIKKAAYSLVLSAWMHKGQICMCLDNVYVHDSIYDKFTEALVAVAKEFAASPDMKLGQRDKAGAEKVSRLVSDAIDKGASVLFGEVSAPTTTESSPLILENVTPDMSINTEETFGPVLALFKYHDIEEVITNVNKSKYGLKGSIWSTDTLKALSLARKMDFGGVHINGSTVHDEATLPHGGVKLSGWGRFNSMWGVDEFTFTKTITLN</sequence>
<feature type="active site" evidence="2">
    <location>
        <position position="257"/>
    </location>
</feature>
<dbReference type="InterPro" id="IPR050740">
    <property type="entry name" value="Aldehyde_DH_Superfamily"/>
</dbReference>
<dbReference type="OrthoDB" id="310895at2759"/>
<dbReference type="GO" id="GO:0004777">
    <property type="term" value="F:succinate-semialdehyde dehydrogenase (NAD+) activity"/>
    <property type="evidence" value="ECO:0007669"/>
    <property type="project" value="TreeGrafter"/>
</dbReference>
<dbReference type="GO" id="GO:0009450">
    <property type="term" value="P:gamma-aminobutyric acid catabolic process"/>
    <property type="evidence" value="ECO:0007669"/>
    <property type="project" value="TreeGrafter"/>
</dbReference>
<keyword evidence="6" id="KW-1185">Reference proteome</keyword>
<dbReference type="PANTHER" id="PTHR43353">
    <property type="entry name" value="SUCCINATE-SEMIALDEHYDE DEHYDROGENASE, MITOCHONDRIAL"/>
    <property type="match status" value="1"/>
</dbReference>
<dbReference type="PANTHER" id="PTHR43353:SF6">
    <property type="entry name" value="CYTOPLASMIC ALDEHYDE DEHYDROGENASE (EUROFUNG)"/>
    <property type="match status" value="1"/>
</dbReference>
<evidence type="ECO:0000256" key="1">
    <source>
        <dbReference type="ARBA" id="ARBA00023002"/>
    </source>
</evidence>
<dbReference type="InterPro" id="IPR016162">
    <property type="entry name" value="Ald_DH_N"/>
</dbReference>
<gene>
    <name evidence="5" type="ORF">SAMEA4029010_CIC11G00000001127</name>
</gene>
<dbReference type="InterPro" id="IPR016163">
    <property type="entry name" value="Ald_DH_C"/>
</dbReference>
<dbReference type="SUPFAM" id="SSF53720">
    <property type="entry name" value="ALDH-like"/>
    <property type="match status" value="1"/>
</dbReference>
<comment type="similarity">
    <text evidence="3">Belongs to the aldehyde dehydrogenase family.</text>
</comment>
<dbReference type="Proteomes" id="UP000182334">
    <property type="component" value="Chromosome VI"/>
</dbReference>
<dbReference type="AlphaFoldDB" id="A0A1L0DNF1"/>
<feature type="domain" description="Aldehyde dehydrogenase" evidence="4">
    <location>
        <begin position="51"/>
        <end position="475"/>
    </location>
</feature>
<evidence type="ECO:0000256" key="2">
    <source>
        <dbReference type="PROSITE-ProRule" id="PRU10007"/>
    </source>
</evidence>
<evidence type="ECO:0000313" key="5">
    <source>
        <dbReference type="EMBL" id="SGZ57392.1"/>
    </source>
</evidence>
<keyword evidence="1 3" id="KW-0560">Oxidoreductase</keyword>
<organism evidence="5 6">
    <name type="scientific">Sungouiella intermedia</name>
    <dbReference type="NCBI Taxonomy" id="45354"/>
    <lineage>
        <taxon>Eukaryota</taxon>
        <taxon>Fungi</taxon>
        <taxon>Dikarya</taxon>
        <taxon>Ascomycota</taxon>
        <taxon>Saccharomycotina</taxon>
        <taxon>Pichiomycetes</taxon>
        <taxon>Metschnikowiaceae</taxon>
        <taxon>Sungouiella</taxon>
    </lineage>
</organism>
<name>A0A1L0DNF1_9ASCO</name>
<dbReference type="InterPro" id="IPR016161">
    <property type="entry name" value="Ald_DH/histidinol_DH"/>
</dbReference>
<reference evidence="5 6" key="1">
    <citation type="submission" date="2016-10" db="EMBL/GenBank/DDBJ databases">
        <authorList>
            <person name="de Groot N.N."/>
        </authorList>
    </citation>
    <scope>NUCLEOTIDE SEQUENCE [LARGE SCALE GENOMIC DNA]</scope>
    <source>
        <strain evidence="5 6">CBS 141442</strain>
    </source>
</reference>
<dbReference type="InterPro" id="IPR015590">
    <property type="entry name" value="Aldehyde_DH_dom"/>
</dbReference>